<dbReference type="SFLD" id="SFLDS00029">
    <property type="entry name" value="Radical_SAM"/>
    <property type="match status" value="1"/>
</dbReference>
<dbReference type="Pfam" id="PF04055">
    <property type="entry name" value="Radical_SAM"/>
    <property type="match status" value="1"/>
</dbReference>
<evidence type="ECO:0000313" key="8">
    <source>
        <dbReference type="EMBL" id="MBC8532524.1"/>
    </source>
</evidence>
<reference evidence="8" key="1">
    <citation type="submission" date="2020-08" db="EMBL/GenBank/DDBJ databases">
        <title>Genome public.</title>
        <authorList>
            <person name="Liu C."/>
            <person name="Sun Q."/>
        </authorList>
    </citation>
    <scope>NUCLEOTIDE SEQUENCE</scope>
    <source>
        <strain evidence="8">NSJ-40</strain>
    </source>
</reference>
<evidence type="ECO:0000256" key="4">
    <source>
        <dbReference type="ARBA" id="ARBA00022723"/>
    </source>
</evidence>
<dbReference type="GO" id="GO:0003824">
    <property type="term" value="F:catalytic activity"/>
    <property type="evidence" value="ECO:0007669"/>
    <property type="project" value="InterPro"/>
</dbReference>
<protein>
    <submittedName>
        <fullName evidence="8">Radical SAM protein</fullName>
    </submittedName>
</protein>
<keyword evidence="4" id="KW-0479">Metal-binding</keyword>
<dbReference type="PROSITE" id="PS51918">
    <property type="entry name" value="RADICAL_SAM"/>
    <property type="match status" value="1"/>
</dbReference>
<dbReference type="RefSeq" id="WP_249317726.1">
    <property type="nucleotide sequence ID" value="NZ_JACRSN010000001.1"/>
</dbReference>
<dbReference type="PANTHER" id="PTHR11135">
    <property type="entry name" value="HISTONE ACETYLTRANSFERASE-RELATED"/>
    <property type="match status" value="1"/>
</dbReference>
<proteinExistence type="predicted"/>
<dbReference type="InterPro" id="IPR006638">
    <property type="entry name" value="Elp3/MiaA/NifB-like_rSAM"/>
</dbReference>
<evidence type="ECO:0000256" key="5">
    <source>
        <dbReference type="ARBA" id="ARBA00023004"/>
    </source>
</evidence>
<evidence type="ECO:0000256" key="1">
    <source>
        <dbReference type="ARBA" id="ARBA00001966"/>
    </source>
</evidence>
<keyword evidence="3" id="KW-0949">S-adenosyl-L-methionine</keyword>
<dbReference type="CDD" id="cd01335">
    <property type="entry name" value="Radical_SAM"/>
    <property type="match status" value="1"/>
</dbReference>
<feature type="domain" description="Radical SAM core" evidence="7">
    <location>
        <begin position="1"/>
        <end position="237"/>
    </location>
</feature>
<dbReference type="InterPro" id="IPR023404">
    <property type="entry name" value="rSAM_horseshoe"/>
</dbReference>
<dbReference type="InterPro" id="IPR058240">
    <property type="entry name" value="rSAM_sf"/>
</dbReference>
<organism evidence="8 9">
    <name type="scientific">Yeguia hominis</name>
    <dbReference type="NCBI Taxonomy" id="2763662"/>
    <lineage>
        <taxon>Bacteria</taxon>
        <taxon>Bacillati</taxon>
        <taxon>Bacillota</taxon>
        <taxon>Clostridia</taxon>
        <taxon>Eubacteriales</taxon>
        <taxon>Yeguiaceae</taxon>
        <taxon>Yeguia</taxon>
    </lineage>
</organism>
<keyword evidence="5" id="KW-0408">Iron</keyword>
<dbReference type="GO" id="GO:0005737">
    <property type="term" value="C:cytoplasm"/>
    <property type="evidence" value="ECO:0007669"/>
    <property type="project" value="TreeGrafter"/>
</dbReference>
<dbReference type="InterPro" id="IPR039661">
    <property type="entry name" value="ELP3"/>
</dbReference>
<dbReference type="GO" id="GO:0051539">
    <property type="term" value="F:4 iron, 4 sulfur cluster binding"/>
    <property type="evidence" value="ECO:0007669"/>
    <property type="project" value="UniProtKB-KW"/>
</dbReference>
<dbReference type="InterPro" id="IPR032432">
    <property type="entry name" value="Radical_SAM_C"/>
</dbReference>
<evidence type="ECO:0000256" key="6">
    <source>
        <dbReference type="ARBA" id="ARBA00023014"/>
    </source>
</evidence>
<comment type="cofactor">
    <cofactor evidence="1">
        <name>[4Fe-4S] cluster</name>
        <dbReference type="ChEBI" id="CHEBI:49883"/>
    </cofactor>
</comment>
<evidence type="ECO:0000313" key="9">
    <source>
        <dbReference type="Proteomes" id="UP000651482"/>
    </source>
</evidence>
<keyword evidence="6" id="KW-0411">Iron-sulfur</keyword>
<evidence type="ECO:0000256" key="2">
    <source>
        <dbReference type="ARBA" id="ARBA00022485"/>
    </source>
</evidence>
<accession>A0A926D6Z0</accession>
<dbReference type="GO" id="GO:0002926">
    <property type="term" value="P:tRNA wobble base 5-methoxycarbonylmethyl-2-thiouridinylation"/>
    <property type="evidence" value="ECO:0007669"/>
    <property type="project" value="TreeGrafter"/>
</dbReference>
<dbReference type="Pfam" id="PF16199">
    <property type="entry name" value="Radical_SAM_C"/>
    <property type="match status" value="1"/>
</dbReference>
<dbReference type="GO" id="GO:0046872">
    <property type="term" value="F:metal ion binding"/>
    <property type="evidence" value="ECO:0007669"/>
    <property type="project" value="UniProtKB-KW"/>
</dbReference>
<dbReference type="Gene3D" id="3.80.30.20">
    <property type="entry name" value="tm_1862 like domain"/>
    <property type="match status" value="1"/>
</dbReference>
<dbReference type="AlphaFoldDB" id="A0A926D6Z0"/>
<dbReference type="Proteomes" id="UP000651482">
    <property type="component" value="Unassembled WGS sequence"/>
</dbReference>
<gene>
    <name evidence="8" type="ORF">IAG03_00615</name>
</gene>
<dbReference type="EMBL" id="JACRSN010000001">
    <property type="protein sequence ID" value="MBC8532524.1"/>
    <property type="molecule type" value="Genomic_DNA"/>
</dbReference>
<name>A0A926D6Z0_9FIRM</name>
<comment type="caution">
    <text evidence="8">The sequence shown here is derived from an EMBL/GenBank/DDBJ whole genome shotgun (WGS) entry which is preliminary data.</text>
</comment>
<dbReference type="PANTHER" id="PTHR11135:SF0">
    <property type="entry name" value="ELONGATOR COMPLEX PROTEIN 3"/>
    <property type="match status" value="1"/>
</dbReference>
<keyword evidence="2" id="KW-0004">4Fe-4S</keyword>
<sequence>MKHANVAVFVPHNGCPHQCSFCDQRAITGETLQPTGEDVRRIAQAASEELRKSGRVAELAFFGGSFTAIARDYMEELLQSAAPFVKNGTFTGIRVSTRPDAVSEDRLALCRQYGVTAIELGAQSMSDEVLRRNGRGHTAQDVRDAAKKIREAGISLGLQMMTGLYGDTPEGAYATARALIALRPDTVRIYPAIVMRGTLLAQWYKADCYRPQTLPEAVALCAGLLECFTQAGISVIRVGLHSTPELLKNRVAGPYHPAFRELCESRIFRNRMETLLREIAPGAVTMEVHPRDLSKAIGQRGENRAYFQTMGYSVQFLQNDTLRMGECAIHQQERR</sequence>
<dbReference type="SFLD" id="SFLDG01082">
    <property type="entry name" value="B12-binding_domain_containing"/>
    <property type="match status" value="1"/>
</dbReference>
<evidence type="ECO:0000259" key="7">
    <source>
        <dbReference type="PROSITE" id="PS51918"/>
    </source>
</evidence>
<dbReference type="InterPro" id="IPR007197">
    <property type="entry name" value="rSAM"/>
</dbReference>
<dbReference type="SUPFAM" id="SSF102114">
    <property type="entry name" value="Radical SAM enzymes"/>
    <property type="match status" value="1"/>
</dbReference>
<dbReference type="SMART" id="SM00729">
    <property type="entry name" value="Elp3"/>
    <property type="match status" value="1"/>
</dbReference>
<keyword evidence="9" id="KW-1185">Reference proteome</keyword>
<evidence type="ECO:0000256" key="3">
    <source>
        <dbReference type="ARBA" id="ARBA00022691"/>
    </source>
</evidence>
<dbReference type="SFLD" id="SFLDG01086">
    <property type="entry name" value="elongater_protein-like"/>
    <property type="match status" value="1"/>
</dbReference>